<dbReference type="InterPro" id="IPR024130">
    <property type="entry name" value="DAP1/DAPL1"/>
</dbReference>
<accession>A0A4W4F3D9</accession>
<dbReference type="GO" id="GO:0010507">
    <property type="term" value="P:negative regulation of autophagy"/>
    <property type="evidence" value="ECO:0007669"/>
    <property type="project" value="TreeGrafter"/>
</dbReference>
<dbReference type="PANTHER" id="PTHR13177:SF3">
    <property type="entry name" value="DEATH-ASSOCIATED PROTEIN 1"/>
    <property type="match status" value="1"/>
</dbReference>
<keyword evidence="1" id="KW-0810">Translation regulation</keyword>
<sequence length="150" mass="16136">MSSPPKEKIETRAGHPPAVKAGGMRIVQKHQPGEPASDRKEDKDSKEFESCRAIRTSPLLQHKWPTRNLSPPCRSCPHPTTSTSTSTSHASEPPPVPGTSASGAAGTTPTSPASAPKHHRPDQALRLPGDSWFQTFRTTPPACACDLYRP</sequence>
<dbReference type="GO" id="GO:0006417">
    <property type="term" value="P:regulation of translation"/>
    <property type="evidence" value="ECO:0007669"/>
    <property type="project" value="UniProtKB-KW"/>
</dbReference>
<dbReference type="GO" id="GO:0034198">
    <property type="term" value="P:cellular response to amino acid starvation"/>
    <property type="evidence" value="ECO:0007669"/>
    <property type="project" value="TreeGrafter"/>
</dbReference>
<reference evidence="5" key="1">
    <citation type="journal article" date="2014" name="Science">
        <title>Nonhuman genetics. Genomic basis for the convergent evolution of electric organs.</title>
        <authorList>
            <person name="Gallant J.R."/>
            <person name="Traeger L.L."/>
            <person name="Volkening J.D."/>
            <person name="Moffett H."/>
            <person name="Chen P.H."/>
            <person name="Novina C.D."/>
            <person name="Phillips G.N.Jr."/>
            <person name="Anand R."/>
            <person name="Wells G.B."/>
            <person name="Pinch M."/>
            <person name="Guth R."/>
            <person name="Unguez G.A."/>
            <person name="Albert J.S."/>
            <person name="Zakon H.H."/>
            <person name="Samanta M.P."/>
            <person name="Sussman M.R."/>
        </authorList>
    </citation>
    <scope>NUCLEOTIDE SEQUENCE [LARGE SCALE GENOMIC DNA]</scope>
</reference>
<reference evidence="5" key="2">
    <citation type="journal article" date="2017" name="Sci. Adv.">
        <title>A tail of two voltages: Proteomic comparison of the three electric organs of the electric eel.</title>
        <authorList>
            <person name="Traeger L.L."/>
            <person name="Sabat G."/>
            <person name="Barrett-Wilt G.A."/>
            <person name="Wells G.B."/>
            <person name="Sussman M.R."/>
        </authorList>
    </citation>
    <scope>NUCLEOTIDE SEQUENCE [LARGE SCALE GENOMIC DNA]</scope>
</reference>
<dbReference type="GO" id="GO:0097190">
    <property type="term" value="P:apoptotic signaling pathway"/>
    <property type="evidence" value="ECO:0007669"/>
    <property type="project" value="TreeGrafter"/>
</dbReference>
<proteinExistence type="inferred from homology"/>
<name>A0A4W4F3D9_ELEEL</name>
<reference evidence="4" key="3">
    <citation type="submission" date="2020-05" db="EMBL/GenBank/DDBJ databases">
        <title>Electrophorus electricus (electric eel) genome, fEleEle1, primary haplotype.</title>
        <authorList>
            <person name="Myers G."/>
            <person name="Meyer A."/>
            <person name="Fedrigo O."/>
            <person name="Formenti G."/>
            <person name="Rhie A."/>
            <person name="Tracey A."/>
            <person name="Sims Y."/>
            <person name="Jarvis E.D."/>
        </authorList>
    </citation>
    <scope>NUCLEOTIDE SEQUENCE [LARGE SCALE GENOMIC DNA]</scope>
</reference>
<organism evidence="4 5">
    <name type="scientific">Electrophorus electricus</name>
    <name type="common">Electric eel</name>
    <name type="synonym">Gymnotus electricus</name>
    <dbReference type="NCBI Taxonomy" id="8005"/>
    <lineage>
        <taxon>Eukaryota</taxon>
        <taxon>Metazoa</taxon>
        <taxon>Chordata</taxon>
        <taxon>Craniata</taxon>
        <taxon>Vertebrata</taxon>
        <taxon>Euteleostomi</taxon>
        <taxon>Actinopterygii</taxon>
        <taxon>Neopterygii</taxon>
        <taxon>Teleostei</taxon>
        <taxon>Ostariophysi</taxon>
        <taxon>Gymnotiformes</taxon>
        <taxon>Gymnotoidei</taxon>
        <taxon>Gymnotidae</taxon>
        <taxon>Electrophorus</taxon>
    </lineage>
</organism>
<evidence type="ECO:0008006" key="6">
    <source>
        <dbReference type="Google" id="ProtNLM"/>
    </source>
</evidence>
<feature type="compositionally biased region" description="Low complexity" evidence="3">
    <location>
        <begin position="70"/>
        <end position="91"/>
    </location>
</feature>
<evidence type="ECO:0000256" key="1">
    <source>
        <dbReference type="ARBA" id="ARBA00022845"/>
    </source>
</evidence>
<feature type="compositionally biased region" description="Basic and acidic residues" evidence="3">
    <location>
        <begin position="1"/>
        <end position="13"/>
    </location>
</feature>
<dbReference type="Ensembl" id="ENSEEET00000018630.2">
    <property type="protein sequence ID" value="ENSEEEP00000018426.2"/>
    <property type="gene ID" value="ENSEEEG00000009054.2"/>
</dbReference>
<dbReference type="Proteomes" id="UP000314983">
    <property type="component" value="Chromosome 5"/>
</dbReference>
<evidence type="ECO:0000313" key="4">
    <source>
        <dbReference type="Ensembl" id="ENSEEEP00000018426.2"/>
    </source>
</evidence>
<dbReference type="GeneTree" id="ENSGT01090000260283"/>
<dbReference type="OrthoDB" id="5973225at2759"/>
<dbReference type="PANTHER" id="PTHR13177">
    <property type="entry name" value="DEATH-ASSOCIATED PROTEIN 1"/>
    <property type="match status" value="1"/>
</dbReference>
<feature type="region of interest" description="Disordered" evidence="3">
    <location>
        <begin position="1"/>
        <end position="136"/>
    </location>
</feature>
<evidence type="ECO:0000313" key="5">
    <source>
        <dbReference type="Proteomes" id="UP000314983"/>
    </source>
</evidence>
<dbReference type="AlphaFoldDB" id="A0A4W4F3D9"/>
<comment type="similarity">
    <text evidence="2">Belongs to the DAP-DAPL1 family.</text>
</comment>
<feature type="compositionally biased region" description="Basic and acidic residues" evidence="3">
    <location>
        <begin position="36"/>
        <end position="52"/>
    </location>
</feature>
<evidence type="ECO:0000256" key="3">
    <source>
        <dbReference type="SAM" id="MobiDB-lite"/>
    </source>
</evidence>
<evidence type="ECO:0000256" key="2">
    <source>
        <dbReference type="ARBA" id="ARBA00038025"/>
    </source>
</evidence>
<protein>
    <recommendedName>
        <fullName evidence="6">Death-associated protein 1</fullName>
    </recommendedName>
</protein>
<keyword evidence="5" id="KW-1185">Reference proteome</keyword>
<feature type="compositionally biased region" description="Low complexity" evidence="3">
    <location>
        <begin position="98"/>
        <end position="115"/>
    </location>
</feature>
<dbReference type="STRING" id="8005.ENSEEEP00000018426"/>
<reference evidence="4" key="5">
    <citation type="submission" date="2025-09" db="UniProtKB">
        <authorList>
            <consortium name="Ensembl"/>
        </authorList>
    </citation>
    <scope>IDENTIFICATION</scope>
</reference>
<gene>
    <name evidence="4" type="primary">DAP</name>
</gene>
<dbReference type="GO" id="GO:0070513">
    <property type="term" value="F:death domain binding"/>
    <property type="evidence" value="ECO:0007669"/>
    <property type="project" value="TreeGrafter"/>
</dbReference>
<reference evidence="4" key="4">
    <citation type="submission" date="2025-08" db="UniProtKB">
        <authorList>
            <consortium name="Ensembl"/>
        </authorList>
    </citation>
    <scope>IDENTIFICATION</scope>
</reference>
<dbReference type="OMA" id="QKHPHAP"/>
<dbReference type="Pfam" id="PF15228">
    <property type="entry name" value="DAP"/>
    <property type="match status" value="1"/>
</dbReference>